<comment type="caution">
    <text evidence="1">The sequence shown here is derived from an EMBL/GenBank/DDBJ whole genome shotgun (WGS) entry which is preliminary data.</text>
</comment>
<keyword evidence="2" id="KW-1185">Reference proteome</keyword>
<reference evidence="1 2" key="1">
    <citation type="submission" date="2018-07" db="EMBL/GenBank/DDBJ databases">
        <title>Genome assembly of strain KB82.</title>
        <authorList>
            <person name="Kukolya J."/>
            <person name="Horvath B."/>
            <person name="Nagy I."/>
            <person name="Toth A."/>
        </authorList>
    </citation>
    <scope>NUCLEOTIDE SEQUENCE [LARGE SCALE GENOMIC DNA]</scope>
    <source>
        <strain evidence="1 2">Kb82</strain>
    </source>
</reference>
<sequence length="488" mass="52649">MIQKITLSFSYLLFLFGIFLFAGSDSYAQTIVTQQLGYPRICAGLIVDGKPFNEYNATFSYVDFPAGTTFQVELSDTAGNFTSPIAATTISVDTSVPQQQTIKFAVPTDLVGSDTYSMRIKSVTTVPVYSLKYRNSQNVSNFPIYYRTFVDSFFINDKNSTAAFCSGGSLTLSIDNPTPANQSSSPANYPNLKYKWFKDDVLISGQSGKTLTVNTAGVYYVQIDYGGCLDENFSSNRVTVTAANSGSGVTVTSSLGNPFCASGQGTVLTATSGNKYQWKKDGAVITGATNRTYATNESGVYSVEVDFGGCISSGSINLQSNSFEASIDVPDTSTIEEGEVINVSVTTDATSPTFEWFLNGNVIAGATTSSYDVKVRGSYRVKISQASGCVATKEFSFRVNGQSGPATVIPNIVKLNGMNPYWNIPDEYKNDSTKVIIISSNGDKVLDVVNYQGDWPQNSVDFKNVNPVYYYVIQGDAGEKKGSITVIK</sequence>
<evidence type="ECO:0000313" key="2">
    <source>
        <dbReference type="Proteomes" id="UP000640614"/>
    </source>
</evidence>
<gene>
    <name evidence="1" type="ORF">C4F50_22020</name>
</gene>
<proteinExistence type="predicted"/>
<evidence type="ECO:0000313" key="1">
    <source>
        <dbReference type="EMBL" id="MBE8727601.1"/>
    </source>
</evidence>
<dbReference type="Proteomes" id="UP000640614">
    <property type="component" value="Unassembled WGS sequence"/>
</dbReference>
<protein>
    <recommendedName>
        <fullName evidence="3">Protein involved in gliding motility SprC</fullName>
    </recommendedName>
</protein>
<dbReference type="RefSeq" id="WP_194140747.1">
    <property type="nucleotide sequence ID" value="NZ_PRDM01000005.1"/>
</dbReference>
<evidence type="ECO:0008006" key="3">
    <source>
        <dbReference type="Google" id="ProtNLM"/>
    </source>
</evidence>
<name>A0ABR9TQF6_9FLAO</name>
<dbReference type="InterPro" id="IPR013783">
    <property type="entry name" value="Ig-like_fold"/>
</dbReference>
<accession>A0ABR9TQF6</accession>
<dbReference type="Gene3D" id="2.60.40.10">
    <property type="entry name" value="Immunoglobulins"/>
    <property type="match status" value="2"/>
</dbReference>
<dbReference type="EMBL" id="PRDM01000005">
    <property type="protein sequence ID" value="MBE8727601.1"/>
    <property type="molecule type" value="Genomic_DNA"/>
</dbReference>
<organism evidence="1 2">
    <name type="scientific">Flavobacterium hungaricum</name>
    <dbReference type="NCBI Taxonomy" id="2082725"/>
    <lineage>
        <taxon>Bacteria</taxon>
        <taxon>Pseudomonadati</taxon>
        <taxon>Bacteroidota</taxon>
        <taxon>Flavobacteriia</taxon>
        <taxon>Flavobacteriales</taxon>
        <taxon>Flavobacteriaceae</taxon>
        <taxon>Flavobacterium</taxon>
    </lineage>
</organism>